<dbReference type="AlphaFoldDB" id="A0AAJ0F428"/>
<name>A0AAJ0F428_9PEZI</name>
<dbReference type="PIRSF" id="PIRSF036794">
    <property type="entry name" value="UCP_erythr_ester"/>
    <property type="match status" value="1"/>
</dbReference>
<dbReference type="CDD" id="cd14728">
    <property type="entry name" value="Ere-like"/>
    <property type="match status" value="1"/>
</dbReference>
<dbReference type="Gene3D" id="3.40.1660.10">
    <property type="entry name" value="EreA-like (biosynthetic domain)"/>
    <property type="match status" value="1"/>
</dbReference>
<protein>
    <submittedName>
        <fullName evidence="1">Erythromycin esterase-domain-containing protein</fullName>
    </submittedName>
</protein>
<dbReference type="Gene3D" id="3.30.1870.10">
    <property type="entry name" value="EreA-like, domain 2"/>
    <property type="match status" value="1"/>
</dbReference>
<dbReference type="InterPro" id="IPR052036">
    <property type="entry name" value="Hydrolase/PRTase-associated"/>
</dbReference>
<organism evidence="1 2">
    <name type="scientific">Echria macrotheca</name>
    <dbReference type="NCBI Taxonomy" id="438768"/>
    <lineage>
        <taxon>Eukaryota</taxon>
        <taxon>Fungi</taxon>
        <taxon>Dikarya</taxon>
        <taxon>Ascomycota</taxon>
        <taxon>Pezizomycotina</taxon>
        <taxon>Sordariomycetes</taxon>
        <taxon>Sordariomycetidae</taxon>
        <taxon>Sordariales</taxon>
        <taxon>Schizotheciaceae</taxon>
        <taxon>Echria</taxon>
    </lineage>
</organism>
<dbReference type="SUPFAM" id="SSF159501">
    <property type="entry name" value="EreA/ChaN-like"/>
    <property type="match status" value="1"/>
</dbReference>
<comment type="caution">
    <text evidence="1">The sequence shown here is derived from an EMBL/GenBank/DDBJ whole genome shotgun (WGS) entry which is preliminary data.</text>
</comment>
<proteinExistence type="predicted"/>
<dbReference type="EMBL" id="MU839838">
    <property type="protein sequence ID" value="KAK1752922.1"/>
    <property type="molecule type" value="Genomic_DNA"/>
</dbReference>
<dbReference type="Pfam" id="PF05139">
    <property type="entry name" value="Erythro_esteras"/>
    <property type="match status" value="1"/>
</dbReference>
<accession>A0AAJ0F428</accession>
<evidence type="ECO:0000313" key="1">
    <source>
        <dbReference type="EMBL" id="KAK1752922.1"/>
    </source>
</evidence>
<gene>
    <name evidence="1" type="ORF">QBC47DRAFT_49666</name>
</gene>
<keyword evidence="2" id="KW-1185">Reference proteome</keyword>
<reference evidence="1" key="1">
    <citation type="submission" date="2023-06" db="EMBL/GenBank/DDBJ databases">
        <title>Genome-scale phylogeny and comparative genomics of the fungal order Sordariales.</title>
        <authorList>
            <consortium name="Lawrence Berkeley National Laboratory"/>
            <person name="Hensen N."/>
            <person name="Bonometti L."/>
            <person name="Westerberg I."/>
            <person name="Brannstrom I.O."/>
            <person name="Guillou S."/>
            <person name="Cros-Aarteil S."/>
            <person name="Calhoun S."/>
            <person name="Haridas S."/>
            <person name="Kuo A."/>
            <person name="Mondo S."/>
            <person name="Pangilinan J."/>
            <person name="Riley R."/>
            <person name="Labutti K."/>
            <person name="Andreopoulos B."/>
            <person name="Lipzen A."/>
            <person name="Chen C."/>
            <person name="Yanf M."/>
            <person name="Daum C."/>
            <person name="Ng V."/>
            <person name="Clum A."/>
            <person name="Steindorff A."/>
            <person name="Ohm R."/>
            <person name="Martin F."/>
            <person name="Silar P."/>
            <person name="Natvig D."/>
            <person name="Lalanne C."/>
            <person name="Gautier V."/>
            <person name="Ament-Velasquez S.L."/>
            <person name="Kruys A."/>
            <person name="Hutchinson M.I."/>
            <person name="Powell A.J."/>
            <person name="Barry K."/>
            <person name="Miller A.N."/>
            <person name="Grigoriev I.V."/>
            <person name="Debuchy R."/>
            <person name="Gladieux P."/>
            <person name="Thoren M.H."/>
            <person name="Johannesson H."/>
        </authorList>
    </citation>
    <scope>NUCLEOTIDE SEQUENCE</scope>
    <source>
        <strain evidence="1">PSN4</strain>
    </source>
</reference>
<evidence type="ECO:0000313" key="2">
    <source>
        <dbReference type="Proteomes" id="UP001239445"/>
    </source>
</evidence>
<dbReference type="PANTHER" id="PTHR31299">
    <property type="entry name" value="ESTERASE, PUTATIVE (AFU_ORTHOLOGUE AFUA_1G05850)-RELATED"/>
    <property type="match status" value="1"/>
</dbReference>
<dbReference type="Proteomes" id="UP001239445">
    <property type="component" value="Unassembled WGS sequence"/>
</dbReference>
<dbReference type="PANTHER" id="PTHR31299:SF0">
    <property type="entry name" value="ESTERASE, PUTATIVE (AFU_ORTHOLOGUE AFUA_1G05850)-RELATED"/>
    <property type="match status" value="1"/>
</dbReference>
<dbReference type="InterPro" id="IPR007815">
    <property type="entry name" value="Emycin_Estase"/>
</dbReference>
<dbReference type="InterPro" id="IPR014622">
    <property type="entry name" value="UCP036794_erythomycin"/>
</dbReference>
<dbReference type="GO" id="GO:0046677">
    <property type="term" value="P:response to antibiotic"/>
    <property type="evidence" value="ECO:0007669"/>
    <property type="project" value="InterPro"/>
</dbReference>
<sequence>MTATKLDPAISLLQANVTPFPSISEAGDALARTFDTFGSSPTKVLLIGDASHGTSEFYSFRAELTKYMITNHGFNIVALEADWPDAEAVDRYVRYRPGLGPRASLEKEREGGKDPAFMRFPTWMWRNQEVKGFVEWLREWNRGKDSKTEAVGVYGLDLYSLGTSMRAVIEYLEGVDKEMADKARKRYAGLMMWAEEPHEYGLEVIAAGSMGYEKEVVAMLRDLLRKRVEYEAVRWDGDEFHSGEQNARLVRDAENYYKCMYTGSRDESWNMRDKHMFETLVRVLNHRARYGEAKAIVWAHNSHVGDARATSMGWSRDELNIGQLCKEVFGEKALSIGCMGNTGTVAAAQRWDGDMQVMQVRPGLPGSYEELMHATGIKNFMLDLRKGRCDERLRQELIKRRMERFIGVIYAPHTERQSHYSFAVLPLQFDGLVWFNETRNVDALEAHQPQTPLEFDETWPFGL</sequence>